<dbReference type="EMBL" id="CAJNOQ010008775">
    <property type="protein sequence ID" value="CAF1206398.1"/>
    <property type="molecule type" value="Genomic_DNA"/>
</dbReference>
<feature type="transmembrane region" description="Helical" evidence="2">
    <location>
        <begin position="92"/>
        <end position="113"/>
    </location>
</feature>
<sequence>MDSVSGIKSSVKTIRLNSSFVINYSANAWITLGIQTGFNNTAPWSFSAYIGSTSRPDGTLNTPPIGTVLSRPGQTANVTTITTLTASAGPNVGLIVGSALGGLIGVAALWLACSRHAPYSLAYTQQPQPYTGGVPIYDTIGSTYIDDHYPQTYANEIQVVQPLQPSLSQNYRDEERRQRIRRSRDRQMDRDNAAYRLRKELNRR</sequence>
<dbReference type="OrthoDB" id="10063988at2759"/>
<reference evidence="3" key="1">
    <citation type="submission" date="2021-02" db="EMBL/GenBank/DDBJ databases">
        <authorList>
            <person name="Nowell W R."/>
        </authorList>
    </citation>
    <scope>NUCLEOTIDE SEQUENCE</scope>
</reference>
<gene>
    <name evidence="3" type="ORF">GPM918_LOCUS23987</name>
    <name evidence="4" type="ORF">SRO942_LOCUS23986</name>
</gene>
<evidence type="ECO:0000313" key="4">
    <source>
        <dbReference type="EMBL" id="CAF3970694.1"/>
    </source>
</evidence>
<evidence type="ECO:0000313" key="5">
    <source>
        <dbReference type="Proteomes" id="UP000663829"/>
    </source>
</evidence>
<dbReference type="Proteomes" id="UP000663829">
    <property type="component" value="Unassembled WGS sequence"/>
</dbReference>
<keyword evidence="2" id="KW-0472">Membrane</keyword>
<evidence type="ECO:0000256" key="1">
    <source>
        <dbReference type="SAM" id="MobiDB-lite"/>
    </source>
</evidence>
<evidence type="ECO:0000313" key="3">
    <source>
        <dbReference type="EMBL" id="CAF1206398.1"/>
    </source>
</evidence>
<dbReference type="AlphaFoldDB" id="A0A814WJM9"/>
<keyword evidence="2" id="KW-0812">Transmembrane</keyword>
<dbReference type="Proteomes" id="UP000681722">
    <property type="component" value="Unassembled WGS sequence"/>
</dbReference>
<dbReference type="EMBL" id="CAJOBC010008776">
    <property type="protein sequence ID" value="CAF3970694.1"/>
    <property type="molecule type" value="Genomic_DNA"/>
</dbReference>
<keyword evidence="5" id="KW-1185">Reference proteome</keyword>
<accession>A0A814WJM9</accession>
<name>A0A814WJM9_9BILA</name>
<protein>
    <submittedName>
        <fullName evidence="3">Uncharacterized protein</fullName>
    </submittedName>
</protein>
<organism evidence="3 5">
    <name type="scientific">Didymodactylos carnosus</name>
    <dbReference type="NCBI Taxonomy" id="1234261"/>
    <lineage>
        <taxon>Eukaryota</taxon>
        <taxon>Metazoa</taxon>
        <taxon>Spiralia</taxon>
        <taxon>Gnathifera</taxon>
        <taxon>Rotifera</taxon>
        <taxon>Eurotatoria</taxon>
        <taxon>Bdelloidea</taxon>
        <taxon>Philodinida</taxon>
        <taxon>Philodinidae</taxon>
        <taxon>Didymodactylos</taxon>
    </lineage>
</organism>
<keyword evidence="2" id="KW-1133">Transmembrane helix</keyword>
<evidence type="ECO:0000256" key="2">
    <source>
        <dbReference type="SAM" id="Phobius"/>
    </source>
</evidence>
<comment type="caution">
    <text evidence="3">The sequence shown here is derived from an EMBL/GenBank/DDBJ whole genome shotgun (WGS) entry which is preliminary data.</text>
</comment>
<feature type="region of interest" description="Disordered" evidence="1">
    <location>
        <begin position="168"/>
        <end position="192"/>
    </location>
</feature>
<proteinExistence type="predicted"/>